<evidence type="ECO:0000313" key="2">
    <source>
        <dbReference type="EMBL" id="RVD92157.1"/>
    </source>
</evidence>
<feature type="region of interest" description="Disordered" evidence="1">
    <location>
        <begin position="69"/>
        <end position="97"/>
    </location>
</feature>
<keyword evidence="3" id="KW-1185">Reference proteome</keyword>
<dbReference type="EMBL" id="RCSS01000295">
    <property type="protein sequence ID" value="RVD92157.1"/>
    <property type="molecule type" value="Genomic_DNA"/>
</dbReference>
<reference evidence="2 3" key="1">
    <citation type="submission" date="2018-10" db="EMBL/GenBank/DDBJ databases">
        <title>Draft genome sequence of the microsporidian Tubulinosema ratisbonensis.</title>
        <authorList>
            <person name="Polonais V."/>
            <person name="Peyretaillade E."/>
            <person name="Niehus S."/>
            <person name="Wawrzyniak I."/>
            <person name="Franchet A."/>
            <person name="Gaspin C."/>
            <person name="Reichstadt M."/>
            <person name="Belser C."/>
            <person name="Labadie K."/>
            <person name="Delbac F."/>
            <person name="Ferrandon D."/>
        </authorList>
    </citation>
    <scope>NUCLEOTIDE SEQUENCE [LARGE SCALE GENOMIC DNA]</scope>
    <source>
        <strain evidence="2 3">Franzen</strain>
    </source>
</reference>
<comment type="caution">
    <text evidence="2">The sequence shown here is derived from an EMBL/GenBank/DDBJ whole genome shotgun (WGS) entry which is preliminary data.</text>
</comment>
<dbReference type="VEuPathDB" id="MicrosporidiaDB:TUBRATIS_13500"/>
<feature type="compositionally biased region" description="Basic and acidic residues" evidence="1">
    <location>
        <begin position="69"/>
        <end position="78"/>
    </location>
</feature>
<feature type="non-terminal residue" evidence="2">
    <location>
        <position position="141"/>
    </location>
</feature>
<evidence type="ECO:0000256" key="1">
    <source>
        <dbReference type="SAM" id="MobiDB-lite"/>
    </source>
</evidence>
<proteinExistence type="predicted"/>
<accession>A0A437AMA7</accession>
<gene>
    <name evidence="2" type="ORF">TUBRATIS_13500</name>
</gene>
<sequence>MFTILFYLRSYCTTFNEYYSEERNWGELFKRAFALSNNQDCLFQQNCRPTIQNNSFTLLDLDKHNENKRKGEVWEDLKPTQSDTTQKKKQKTNDSTLVHPQSLKNSYIFNQAKSRNEEFLQQNNNDNSLNQSNKTLPYQNY</sequence>
<feature type="compositionally biased region" description="Low complexity" evidence="1">
    <location>
        <begin position="122"/>
        <end position="133"/>
    </location>
</feature>
<name>A0A437AMA7_9MICR</name>
<protein>
    <submittedName>
        <fullName evidence="2">Uncharacterized protein</fullName>
    </submittedName>
</protein>
<dbReference type="Proteomes" id="UP000282876">
    <property type="component" value="Unassembled WGS sequence"/>
</dbReference>
<evidence type="ECO:0000313" key="3">
    <source>
        <dbReference type="Proteomes" id="UP000282876"/>
    </source>
</evidence>
<feature type="region of interest" description="Disordered" evidence="1">
    <location>
        <begin position="122"/>
        <end position="141"/>
    </location>
</feature>
<organism evidence="2 3">
    <name type="scientific">Tubulinosema ratisbonensis</name>
    <dbReference type="NCBI Taxonomy" id="291195"/>
    <lineage>
        <taxon>Eukaryota</taxon>
        <taxon>Fungi</taxon>
        <taxon>Fungi incertae sedis</taxon>
        <taxon>Microsporidia</taxon>
        <taxon>Tubulinosematoidea</taxon>
        <taxon>Tubulinosematidae</taxon>
        <taxon>Tubulinosema</taxon>
    </lineage>
</organism>
<dbReference type="AlphaFoldDB" id="A0A437AMA7"/>